<organism evidence="18 19">
    <name type="scientific">Actibacterium lipolyticum</name>
    <dbReference type="NCBI Taxonomy" id="1524263"/>
    <lineage>
        <taxon>Bacteria</taxon>
        <taxon>Pseudomonadati</taxon>
        <taxon>Pseudomonadota</taxon>
        <taxon>Alphaproteobacteria</taxon>
        <taxon>Rhodobacterales</taxon>
        <taxon>Roseobacteraceae</taxon>
        <taxon>Actibacterium</taxon>
    </lineage>
</organism>
<dbReference type="Gene3D" id="3.50.50.60">
    <property type="entry name" value="FAD/NAD(P)-binding domain"/>
    <property type="match status" value="1"/>
</dbReference>
<dbReference type="Gene3D" id="3.30.9.10">
    <property type="entry name" value="D-Amino Acid Oxidase, subunit A, domain 2"/>
    <property type="match status" value="1"/>
</dbReference>
<evidence type="ECO:0000256" key="5">
    <source>
        <dbReference type="ARBA" id="ARBA00022630"/>
    </source>
</evidence>
<keyword evidence="19" id="KW-1185">Reference proteome</keyword>
<keyword evidence="9 18" id="KW-0560">Oxidoreductase</keyword>
<dbReference type="InterPro" id="IPR036188">
    <property type="entry name" value="FAD/NAD-bd_sf"/>
</dbReference>
<evidence type="ECO:0000256" key="1">
    <source>
        <dbReference type="ARBA" id="ARBA00001917"/>
    </source>
</evidence>
<evidence type="ECO:0000256" key="13">
    <source>
        <dbReference type="ARBA" id="ARBA00044216"/>
    </source>
</evidence>
<evidence type="ECO:0000256" key="15">
    <source>
        <dbReference type="ARBA" id="ARBA00047316"/>
    </source>
</evidence>
<evidence type="ECO:0000313" key="18">
    <source>
        <dbReference type="EMBL" id="SMX34427.1"/>
    </source>
</evidence>
<dbReference type="Proteomes" id="UP000202922">
    <property type="component" value="Unassembled WGS sequence"/>
</dbReference>
<dbReference type="EMBL" id="FXYE01000001">
    <property type="protein sequence ID" value="SMX34427.1"/>
    <property type="molecule type" value="Genomic_DNA"/>
</dbReference>
<dbReference type="SUPFAM" id="SSF51905">
    <property type="entry name" value="FAD/NAD(P)-binding domain"/>
    <property type="match status" value="1"/>
</dbReference>
<evidence type="ECO:0000313" key="19">
    <source>
        <dbReference type="Proteomes" id="UP000202922"/>
    </source>
</evidence>
<dbReference type="NCBIfam" id="TIGR01373">
    <property type="entry name" value="soxB"/>
    <property type="match status" value="1"/>
</dbReference>
<evidence type="ECO:0000259" key="17">
    <source>
        <dbReference type="PROSITE" id="PS50206"/>
    </source>
</evidence>
<protein>
    <recommendedName>
        <fullName evidence="12">Sarcosine oxidase subunit beta</fullName>
        <ecNumber evidence="11">1.5.3.24</ecNumber>
    </recommendedName>
    <alternativeName>
        <fullName evidence="13">Sarcosine oxidase (5,10-methylenetetrahydrofolate-forming) subunit beta</fullName>
    </alternativeName>
    <alternativeName>
        <fullName evidence="14">Tetrameric sarcosine oxidase subunit beta</fullName>
    </alternativeName>
</protein>
<keyword evidence="6" id="KW-0288">FMN</keyword>
<comment type="catalytic activity">
    <reaction evidence="15">
        <text>sarcosine + O2 + H2O = formaldehyde + glycine + H2O2</text>
        <dbReference type="Rhea" id="RHEA:13313"/>
        <dbReference type="ChEBI" id="CHEBI:15377"/>
        <dbReference type="ChEBI" id="CHEBI:15379"/>
        <dbReference type="ChEBI" id="CHEBI:16240"/>
        <dbReference type="ChEBI" id="CHEBI:16842"/>
        <dbReference type="ChEBI" id="CHEBI:57305"/>
        <dbReference type="ChEBI" id="CHEBI:57433"/>
    </reaction>
</comment>
<dbReference type="InterPro" id="IPR001763">
    <property type="entry name" value="Rhodanese-like_dom"/>
</dbReference>
<comment type="subcellular location">
    <subcellularLocation>
        <location evidence="3">Cytoplasm</location>
    </subcellularLocation>
</comment>
<name>A0A238JW49_9RHOB</name>
<evidence type="ECO:0000256" key="16">
    <source>
        <dbReference type="ARBA" id="ARBA00048917"/>
    </source>
</evidence>
<reference evidence="19" key="1">
    <citation type="submission" date="2017-05" db="EMBL/GenBank/DDBJ databases">
        <authorList>
            <person name="Rodrigo-Torres L."/>
            <person name="Arahal R. D."/>
            <person name="Lucena T."/>
        </authorList>
    </citation>
    <scope>NUCLEOTIDE SEQUENCE [LARGE SCALE GENOMIC DNA]</scope>
    <source>
        <strain evidence="19">CECT 8621</strain>
    </source>
</reference>
<dbReference type="InterPro" id="IPR006076">
    <property type="entry name" value="FAD-dep_OxRdtase"/>
</dbReference>
<evidence type="ECO:0000256" key="2">
    <source>
        <dbReference type="ARBA" id="ARBA00001974"/>
    </source>
</evidence>
<keyword evidence="4" id="KW-0963">Cytoplasm</keyword>
<evidence type="ECO:0000256" key="10">
    <source>
        <dbReference type="ARBA" id="ARBA00043973"/>
    </source>
</evidence>
<comment type="cofactor">
    <cofactor evidence="2">
        <name>FAD</name>
        <dbReference type="ChEBI" id="CHEBI:57692"/>
    </cofactor>
</comment>
<feature type="domain" description="Rhodanese" evidence="17">
    <location>
        <begin position="62"/>
        <end position="105"/>
    </location>
</feature>
<dbReference type="GO" id="GO:0000166">
    <property type="term" value="F:nucleotide binding"/>
    <property type="evidence" value="ECO:0007669"/>
    <property type="project" value="UniProtKB-KW"/>
</dbReference>
<evidence type="ECO:0000256" key="9">
    <source>
        <dbReference type="ARBA" id="ARBA00023002"/>
    </source>
</evidence>
<keyword evidence="5" id="KW-0285">Flavoprotein</keyword>
<accession>A0A238JW49</accession>
<evidence type="ECO:0000256" key="6">
    <source>
        <dbReference type="ARBA" id="ARBA00022643"/>
    </source>
</evidence>
<dbReference type="PROSITE" id="PS50206">
    <property type="entry name" value="RHODANESE_3"/>
    <property type="match status" value="1"/>
</dbReference>
<dbReference type="EC" id="1.5.3.24" evidence="11"/>
<dbReference type="GO" id="GO:0005737">
    <property type="term" value="C:cytoplasm"/>
    <property type="evidence" value="ECO:0007669"/>
    <property type="project" value="UniProtKB-SubCell"/>
</dbReference>
<evidence type="ECO:0000256" key="4">
    <source>
        <dbReference type="ARBA" id="ARBA00022490"/>
    </source>
</evidence>
<dbReference type="Pfam" id="PF01266">
    <property type="entry name" value="DAO"/>
    <property type="match status" value="1"/>
</dbReference>
<sequence>MVVGQIFDRSITNRARRAMKGIRRMSMKRYSVFAIAREAARYHSGWERAWKSPQPKKRYDAIIIGAGGHGLATAYYLGKNHGITNVAILEKGWLGGGNTGRNTTIIRSNYLQDPSAAIYEKARSLYETMSQDLNMNVMFSPRGVIMLAQTEHEVRGYERTAHANALQGVKTEFIGPERVKELVPIINIDGPRYPVLGGLWQARGGTARHDAVAWGYARACSAMGMDIIQQCEVTGVRRDGGKVVGVDTTKGAIECNKLGVVVAGHSGVISEMAGFRLPIESVALQALVSEPIKPCMDVVVMANTVHGYMSQSDKGEMVIGGGTDGFNNYTQRGSFHHVEETVRALIETFPIISRLKMLRQWGGIVDVTGDRSPIISKTPVDGMFINCGWGTGGFKAIPGSGWAMAEMIAKGEPGALAAEFGMDRFVEGRFIDESVAAGVAH</sequence>
<dbReference type="PANTHER" id="PTHR13847:SF287">
    <property type="entry name" value="FAD-DEPENDENT OXIDOREDUCTASE DOMAIN-CONTAINING PROTEIN 1"/>
    <property type="match status" value="1"/>
</dbReference>
<dbReference type="InterPro" id="IPR006278">
    <property type="entry name" value="SoxB"/>
</dbReference>
<keyword evidence="7" id="KW-0547">Nucleotide-binding</keyword>
<evidence type="ECO:0000256" key="7">
    <source>
        <dbReference type="ARBA" id="ARBA00022741"/>
    </source>
</evidence>
<keyword evidence="8" id="KW-0274">FAD</keyword>
<evidence type="ECO:0000256" key="14">
    <source>
        <dbReference type="ARBA" id="ARBA00044295"/>
    </source>
</evidence>
<dbReference type="GO" id="GO:0046653">
    <property type="term" value="P:tetrahydrofolate metabolic process"/>
    <property type="evidence" value="ECO:0007669"/>
    <property type="project" value="InterPro"/>
</dbReference>
<comment type="catalytic activity">
    <reaction evidence="16">
        <text>sarcosine + (6S)-5,6,7,8-tetrahydrofolate + O2 = (6R)-5,10-methylene-5,6,7,8-tetrahydrofolate + glycine + H2O2</text>
        <dbReference type="Rhea" id="RHEA:70455"/>
        <dbReference type="ChEBI" id="CHEBI:15379"/>
        <dbReference type="ChEBI" id="CHEBI:15636"/>
        <dbReference type="ChEBI" id="CHEBI:16240"/>
        <dbReference type="ChEBI" id="CHEBI:57305"/>
        <dbReference type="ChEBI" id="CHEBI:57433"/>
        <dbReference type="ChEBI" id="CHEBI:57453"/>
        <dbReference type="EC" id="1.5.3.24"/>
    </reaction>
</comment>
<evidence type="ECO:0000256" key="3">
    <source>
        <dbReference type="ARBA" id="ARBA00004496"/>
    </source>
</evidence>
<dbReference type="GO" id="GO:0008115">
    <property type="term" value="F:sarcosine oxidase activity"/>
    <property type="evidence" value="ECO:0007669"/>
    <property type="project" value="InterPro"/>
</dbReference>
<proteinExistence type="inferred from homology"/>
<dbReference type="AlphaFoldDB" id="A0A238JW49"/>
<evidence type="ECO:0000256" key="8">
    <source>
        <dbReference type="ARBA" id="ARBA00022827"/>
    </source>
</evidence>
<comment type="similarity">
    <text evidence="10">Belongs to the SoxB family.</text>
</comment>
<evidence type="ECO:0000256" key="11">
    <source>
        <dbReference type="ARBA" id="ARBA00044044"/>
    </source>
</evidence>
<dbReference type="PANTHER" id="PTHR13847">
    <property type="entry name" value="SARCOSINE DEHYDROGENASE-RELATED"/>
    <property type="match status" value="1"/>
</dbReference>
<evidence type="ECO:0000256" key="12">
    <source>
        <dbReference type="ARBA" id="ARBA00044150"/>
    </source>
</evidence>
<comment type="cofactor">
    <cofactor evidence="1">
        <name>FMN</name>
        <dbReference type="ChEBI" id="CHEBI:58210"/>
    </cofactor>
</comment>
<gene>
    <name evidence="18" type="primary">soxB_2</name>
    <name evidence="18" type="ORF">COL8621_01304</name>
</gene>